<dbReference type="Gene3D" id="3.40.50.300">
    <property type="entry name" value="P-loop containing nucleotide triphosphate hydrolases"/>
    <property type="match status" value="1"/>
</dbReference>
<evidence type="ECO:0000313" key="1">
    <source>
        <dbReference type="EMBL" id="KAK7382722.1"/>
    </source>
</evidence>
<organism evidence="1 2">
    <name type="scientific">Phaseolus coccineus</name>
    <name type="common">Scarlet runner bean</name>
    <name type="synonym">Phaseolus multiflorus</name>
    <dbReference type="NCBI Taxonomy" id="3886"/>
    <lineage>
        <taxon>Eukaryota</taxon>
        <taxon>Viridiplantae</taxon>
        <taxon>Streptophyta</taxon>
        <taxon>Embryophyta</taxon>
        <taxon>Tracheophyta</taxon>
        <taxon>Spermatophyta</taxon>
        <taxon>Magnoliopsida</taxon>
        <taxon>eudicotyledons</taxon>
        <taxon>Gunneridae</taxon>
        <taxon>Pentapetalae</taxon>
        <taxon>rosids</taxon>
        <taxon>fabids</taxon>
        <taxon>Fabales</taxon>
        <taxon>Fabaceae</taxon>
        <taxon>Papilionoideae</taxon>
        <taxon>50 kb inversion clade</taxon>
        <taxon>NPAAA clade</taxon>
        <taxon>indigoferoid/millettioid clade</taxon>
        <taxon>Phaseoleae</taxon>
        <taxon>Phaseolus</taxon>
    </lineage>
</organism>
<accession>A0AAN9WXC9</accession>
<name>A0AAN9WXC9_PHACN</name>
<dbReference type="SUPFAM" id="SSF52540">
    <property type="entry name" value="P-loop containing nucleoside triphosphate hydrolases"/>
    <property type="match status" value="1"/>
</dbReference>
<dbReference type="AlphaFoldDB" id="A0AAN9WXC9"/>
<dbReference type="EMBL" id="JAYMYR010000001">
    <property type="protein sequence ID" value="KAK7382722.1"/>
    <property type="molecule type" value="Genomic_DNA"/>
</dbReference>
<evidence type="ECO:0000313" key="2">
    <source>
        <dbReference type="Proteomes" id="UP001374584"/>
    </source>
</evidence>
<gene>
    <name evidence="1" type="ORF">VNO80_01741</name>
</gene>
<evidence type="ECO:0008006" key="3">
    <source>
        <dbReference type="Google" id="ProtNLM"/>
    </source>
</evidence>
<protein>
    <recommendedName>
        <fullName evidence="3">NB-ARC domain-containing protein</fullName>
    </recommendedName>
</protein>
<proteinExistence type="predicted"/>
<dbReference type="Proteomes" id="UP001374584">
    <property type="component" value="Unassembled WGS sequence"/>
</dbReference>
<comment type="caution">
    <text evidence="1">The sequence shown here is derived from an EMBL/GenBank/DDBJ whole genome shotgun (WGS) entry which is preliminary data.</text>
</comment>
<keyword evidence="2" id="KW-1185">Reference proteome</keyword>
<reference evidence="1 2" key="1">
    <citation type="submission" date="2024-01" db="EMBL/GenBank/DDBJ databases">
        <title>The genomes of 5 underutilized Papilionoideae crops provide insights into root nodulation and disease resistanc.</title>
        <authorList>
            <person name="Jiang F."/>
        </authorList>
    </citation>
    <scope>NUCLEOTIDE SEQUENCE [LARGE SCALE GENOMIC DNA]</scope>
    <source>
        <strain evidence="1">JINMINGXINNONG_FW02</strain>
        <tissue evidence="1">Leaves</tissue>
    </source>
</reference>
<sequence length="199" mass="22492">MERVGKTTLAQLLYNDREVKDFDVVKMTKTLLESVNSKVVISNNLDALQVALQRSLYGRKFLFVLDDLLETYNDWNRLKAIVKCGDVGNFPVLERLYIDNCPNLKFLSISDDNSCQNQRRLKRKHKWESEEAVQLSGDLEMKGGSSKMLEKRVAGMEIGCSRGGPKQGKQHGRSLHARMEAGIAICGAGSRQFYCCNQL</sequence>
<dbReference type="InterPro" id="IPR027417">
    <property type="entry name" value="P-loop_NTPase"/>
</dbReference>